<evidence type="ECO:0000313" key="3">
    <source>
        <dbReference type="EMBL" id="RPE91162.1"/>
    </source>
</evidence>
<keyword evidence="1" id="KW-0472">Membrane</keyword>
<sequence>MKYKSGKQFKDWLFKVVMIGTVAVFGYFMIKDAIVETFESNGYCFEKGKYLSEIYTEQELIDRAIEDILDSIYSVLVLPEDITFNFRNREYLSVEDFKFLNPDCCKLIYGKIPDGLQENVFLNVELRYWIYLPTEHRYRNFTDYIPYSSCGINSGEY</sequence>
<dbReference type="AlphaFoldDB" id="A0AAE6X5P6"/>
<evidence type="ECO:0000313" key="5">
    <source>
        <dbReference type="Proteomes" id="UP000502287"/>
    </source>
</evidence>
<evidence type="ECO:0000256" key="1">
    <source>
        <dbReference type="SAM" id="Phobius"/>
    </source>
</evidence>
<dbReference type="Proteomes" id="UP000276901">
    <property type="component" value="Unassembled WGS sequence"/>
</dbReference>
<organism evidence="2 5">
    <name type="scientific">Frederiksenia canicola</name>
    <dbReference type="NCBI Taxonomy" id="123824"/>
    <lineage>
        <taxon>Bacteria</taxon>
        <taxon>Pseudomonadati</taxon>
        <taxon>Pseudomonadota</taxon>
        <taxon>Gammaproteobacteria</taxon>
        <taxon>Pasteurellales</taxon>
        <taxon>Pasteurellaceae</taxon>
        <taxon>Frederiksenia</taxon>
    </lineage>
</organism>
<dbReference type="Proteomes" id="UP000502287">
    <property type="component" value="Chromosome"/>
</dbReference>
<evidence type="ECO:0000313" key="4">
    <source>
        <dbReference type="Proteomes" id="UP000276901"/>
    </source>
</evidence>
<keyword evidence="4" id="KW-1185">Reference proteome</keyword>
<accession>A0AAE6X5P6</accession>
<keyword evidence="1" id="KW-1133">Transmembrane helix</keyword>
<proteinExistence type="predicted"/>
<reference evidence="2 5" key="1">
    <citation type="submission" date="2016-03" db="EMBL/GenBank/DDBJ databases">
        <authorList>
            <person name="Hansen M.J."/>
            <person name="Bojesen A.M."/>
            <person name="Planet P."/>
        </authorList>
    </citation>
    <scope>NUCLEOTIDE SEQUENCE [LARGE SCALE GENOMIC DNA]</scope>
    <source>
        <strain evidence="2 5">HPA 21</strain>
    </source>
</reference>
<keyword evidence="1" id="KW-0812">Transmembrane</keyword>
<dbReference type="EMBL" id="RKQT01000005">
    <property type="protein sequence ID" value="RPE91162.1"/>
    <property type="molecule type" value="Genomic_DNA"/>
</dbReference>
<name>A0AAE6X5P6_9PAST</name>
<reference evidence="3 4" key="2">
    <citation type="submission" date="2018-11" db="EMBL/GenBank/DDBJ databases">
        <title>Genomic Encyclopedia of Type Strains, Phase IV (KMG-IV): sequencing the most valuable type-strain genomes for metagenomic binning, comparative biology and taxonomic classification.</title>
        <authorList>
            <person name="Goeker M."/>
        </authorList>
    </citation>
    <scope>NUCLEOTIDE SEQUENCE [LARGE SCALE GENOMIC DNA]</scope>
    <source>
        <strain evidence="3 4">DSM 25797</strain>
    </source>
</reference>
<evidence type="ECO:0000313" key="2">
    <source>
        <dbReference type="EMBL" id="QIM64671.1"/>
    </source>
</evidence>
<dbReference type="KEGG" id="fcl:A4G17_04080"/>
<gene>
    <name evidence="2" type="ORF">A4G17_04080</name>
    <name evidence="3" type="ORF">EDC49_1876</name>
</gene>
<feature type="transmembrane region" description="Helical" evidence="1">
    <location>
        <begin position="12"/>
        <end position="30"/>
    </location>
</feature>
<dbReference type="RefSeq" id="WP_123957470.1">
    <property type="nucleotide sequence ID" value="NZ_CP015029.1"/>
</dbReference>
<protein>
    <submittedName>
        <fullName evidence="2">Uncharacterized protein</fullName>
    </submittedName>
</protein>
<dbReference type="EMBL" id="CP015029">
    <property type="protein sequence ID" value="QIM64671.1"/>
    <property type="molecule type" value="Genomic_DNA"/>
</dbReference>